<dbReference type="Proteomes" id="UP000053825">
    <property type="component" value="Unassembled WGS sequence"/>
</dbReference>
<dbReference type="Pfam" id="PF03564">
    <property type="entry name" value="DUF1759"/>
    <property type="match status" value="1"/>
</dbReference>
<dbReference type="EMBL" id="KQ414945">
    <property type="protein sequence ID" value="KOC59098.1"/>
    <property type="molecule type" value="Genomic_DNA"/>
</dbReference>
<accession>A0A0L7QKF1</accession>
<dbReference type="InterPro" id="IPR005312">
    <property type="entry name" value="DUF1759"/>
</dbReference>
<proteinExistence type="predicted"/>
<reference evidence="1 2" key="1">
    <citation type="submission" date="2015-07" db="EMBL/GenBank/DDBJ databases">
        <title>The genome of Habropoda laboriosa.</title>
        <authorList>
            <person name="Pan H."/>
            <person name="Kapheim K."/>
        </authorList>
    </citation>
    <scope>NUCLEOTIDE SEQUENCE [LARGE SCALE GENOMIC DNA]</scope>
    <source>
        <strain evidence="1">0110345459</strain>
    </source>
</reference>
<protein>
    <submittedName>
        <fullName evidence="1">Uncharacterized protein</fullName>
    </submittedName>
</protein>
<sequence>MIHNNCSLTDIQRFHYLNSALKCVAARTVESLGVPEENYKLAWANLKRRFEDPDSLIHQPVNALIEIPTITHQTSVSLREFIDKANNQLIALGALGEPIESCHLS</sequence>
<dbReference type="STRING" id="597456.A0A0L7QKF1"/>
<evidence type="ECO:0000313" key="2">
    <source>
        <dbReference type="Proteomes" id="UP000053825"/>
    </source>
</evidence>
<name>A0A0L7QKF1_9HYME</name>
<dbReference type="AlphaFoldDB" id="A0A0L7QKF1"/>
<keyword evidence="2" id="KW-1185">Reference proteome</keyword>
<evidence type="ECO:0000313" key="1">
    <source>
        <dbReference type="EMBL" id="KOC59098.1"/>
    </source>
</evidence>
<organism evidence="1 2">
    <name type="scientific">Habropoda laboriosa</name>
    <dbReference type="NCBI Taxonomy" id="597456"/>
    <lineage>
        <taxon>Eukaryota</taxon>
        <taxon>Metazoa</taxon>
        <taxon>Ecdysozoa</taxon>
        <taxon>Arthropoda</taxon>
        <taxon>Hexapoda</taxon>
        <taxon>Insecta</taxon>
        <taxon>Pterygota</taxon>
        <taxon>Neoptera</taxon>
        <taxon>Endopterygota</taxon>
        <taxon>Hymenoptera</taxon>
        <taxon>Apocrita</taxon>
        <taxon>Aculeata</taxon>
        <taxon>Apoidea</taxon>
        <taxon>Anthophila</taxon>
        <taxon>Apidae</taxon>
        <taxon>Habropoda</taxon>
    </lineage>
</organism>
<gene>
    <name evidence="1" type="ORF">WH47_10924</name>
</gene>